<keyword evidence="3" id="KW-1185">Reference proteome</keyword>
<evidence type="ECO:0000313" key="3">
    <source>
        <dbReference type="Proteomes" id="UP001055025"/>
    </source>
</evidence>
<evidence type="ECO:0000259" key="1">
    <source>
        <dbReference type="Pfam" id="PF24986"/>
    </source>
</evidence>
<dbReference type="GO" id="GO:0006364">
    <property type="term" value="P:rRNA processing"/>
    <property type="evidence" value="ECO:0007669"/>
    <property type="project" value="InterPro"/>
</dbReference>
<protein>
    <recommendedName>
        <fullName evidence="1">Ribosome maturation factor RimM PRC barrel domain-containing protein</fullName>
    </recommendedName>
</protein>
<dbReference type="Proteomes" id="UP001055025">
    <property type="component" value="Unassembled WGS sequence"/>
</dbReference>
<dbReference type="AlphaFoldDB" id="A0AAV5B4Y1"/>
<dbReference type="SUPFAM" id="SSF50447">
    <property type="entry name" value="Translation proteins"/>
    <property type="match status" value="1"/>
</dbReference>
<dbReference type="Pfam" id="PF24986">
    <property type="entry name" value="PRC_RimM"/>
    <property type="match status" value="1"/>
</dbReference>
<dbReference type="InterPro" id="IPR056792">
    <property type="entry name" value="PRC_RimM"/>
</dbReference>
<dbReference type="Gene3D" id="2.30.30.240">
    <property type="entry name" value="PRC-barrel domain"/>
    <property type="match status" value="1"/>
</dbReference>
<dbReference type="EMBL" id="BQKC01000001">
    <property type="protein sequence ID" value="GJM55395.1"/>
    <property type="molecule type" value="Genomic_DNA"/>
</dbReference>
<gene>
    <name evidence="2" type="ORF">ATOP_10500</name>
</gene>
<evidence type="ECO:0000313" key="2">
    <source>
        <dbReference type="EMBL" id="GJM55395.1"/>
    </source>
</evidence>
<proteinExistence type="predicted"/>
<organism evidence="2 3">
    <name type="scientific">Granulimonas faecalis</name>
    <dbReference type="NCBI Taxonomy" id="2894155"/>
    <lineage>
        <taxon>Bacteria</taxon>
        <taxon>Bacillati</taxon>
        <taxon>Actinomycetota</taxon>
        <taxon>Coriobacteriia</taxon>
        <taxon>Coriobacteriales</taxon>
        <taxon>Kribbibacteriaceae</taxon>
        <taxon>Granulimonas</taxon>
    </lineage>
</organism>
<feature type="domain" description="Ribosome maturation factor RimM PRC barrel" evidence="1">
    <location>
        <begin position="104"/>
        <end position="166"/>
    </location>
</feature>
<dbReference type="SUPFAM" id="SSF50346">
    <property type="entry name" value="PRC-barrel domain"/>
    <property type="match status" value="1"/>
</dbReference>
<dbReference type="InterPro" id="IPR011033">
    <property type="entry name" value="PRC_barrel-like_sf"/>
</dbReference>
<dbReference type="RefSeq" id="WP_135977311.1">
    <property type="nucleotide sequence ID" value="NZ_BQKC01000001.1"/>
</dbReference>
<dbReference type="InterPro" id="IPR036976">
    <property type="entry name" value="RimM_N_sf"/>
</dbReference>
<sequence>MASRYRIVCSVAKARGAKGEIVCAPVDGLPFLLRPGITVHVVPPTLHGARVTEVESVRDGGSGQAVRLAGVDSLGASEELCGRYLLVDEADLPEDLLVHDPAAIVGIEVADAARGPLGTVSAVMRGPANDVWEVRGPYGELLVPVVDGFIVSVSPDRVVMELPRGIVPEGGEGVPR</sequence>
<dbReference type="Gene3D" id="2.40.30.60">
    <property type="entry name" value="RimM"/>
    <property type="match status" value="1"/>
</dbReference>
<comment type="caution">
    <text evidence="2">The sequence shown here is derived from an EMBL/GenBank/DDBJ whole genome shotgun (WGS) entry which is preliminary data.</text>
</comment>
<accession>A0AAV5B4Y1</accession>
<reference evidence="2" key="1">
    <citation type="journal article" date="2022" name="Int. J. Syst. Evol. Microbiol.">
        <title>Granulimonas faecalis gen. nov., sp. nov., and Leptogranulimonas caecicola gen. nov., sp. nov., novel lactate-producing Atopobiaceae bacteria isolated from mouse intestines, and an emended description of the family Atopobiaceae.</title>
        <authorList>
            <person name="Morinaga K."/>
            <person name="Kusada H."/>
            <person name="Sakamoto S."/>
            <person name="Murakami T."/>
            <person name="Toyoda A."/>
            <person name="Mori H."/>
            <person name="Meng X.Y."/>
            <person name="Takashino M."/>
            <person name="Murotomi K."/>
            <person name="Tamaki H."/>
        </authorList>
    </citation>
    <scope>NUCLEOTIDE SEQUENCE</scope>
    <source>
        <strain evidence="2">OPF53</strain>
    </source>
</reference>
<dbReference type="InterPro" id="IPR009000">
    <property type="entry name" value="Transl_B-barrel_sf"/>
</dbReference>
<name>A0AAV5B4Y1_9ACTN</name>